<dbReference type="InterPro" id="IPR036271">
    <property type="entry name" value="Tet_transcr_reg_TetR-rel_C_sf"/>
</dbReference>
<dbReference type="PANTHER" id="PTHR30055:SF226">
    <property type="entry name" value="HTH-TYPE TRANSCRIPTIONAL REGULATOR PKSA"/>
    <property type="match status" value="1"/>
</dbReference>
<evidence type="ECO:0000256" key="2">
    <source>
        <dbReference type="PROSITE-ProRule" id="PRU00335"/>
    </source>
</evidence>
<dbReference type="InterPro" id="IPR001647">
    <property type="entry name" value="HTH_TetR"/>
</dbReference>
<keyword evidence="5" id="KW-1185">Reference proteome</keyword>
<organism evidence="4 5">
    <name type="scientific">Phycicoccus sonneratiae</name>
    <dbReference type="NCBI Taxonomy" id="2807628"/>
    <lineage>
        <taxon>Bacteria</taxon>
        <taxon>Bacillati</taxon>
        <taxon>Actinomycetota</taxon>
        <taxon>Actinomycetes</taxon>
        <taxon>Micrococcales</taxon>
        <taxon>Intrasporangiaceae</taxon>
        <taxon>Phycicoccus</taxon>
    </lineage>
</organism>
<evidence type="ECO:0000313" key="5">
    <source>
        <dbReference type="Proteomes" id="UP001430172"/>
    </source>
</evidence>
<dbReference type="InterPro" id="IPR045823">
    <property type="entry name" value="TetR_C_32"/>
</dbReference>
<gene>
    <name evidence="4" type="ORF">JQN70_05035</name>
</gene>
<feature type="domain" description="HTH tetR-type" evidence="3">
    <location>
        <begin position="19"/>
        <end position="78"/>
    </location>
</feature>
<dbReference type="InterPro" id="IPR050109">
    <property type="entry name" value="HTH-type_TetR-like_transc_reg"/>
</dbReference>
<sequence length="216" mass="22676">MTSASPTDGRSARWDEHRLARRRELVESTVRAIREHGAAVGMDEVAAAAGTSKTVVYRHFTDRAGLYAAVADRVDGTIIRGITRAADGPDGEPLPPREVVRAVIAAYLHLVEDDPEVYRFIVNAPLLLPGERPDGDVAAGMTGRIAEHVAGIVAGVERATPVDADTATLWGVALVGMVRAAADAWLAGGPDGGGRSADALADDLTTLAWDGLRPRG</sequence>
<protein>
    <submittedName>
        <fullName evidence="4">TetR/AcrR family transcriptional regulator</fullName>
    </submittedName>
</protein>
<proteinExistence type="predicted"/>
<evidence type="ECO:0000259" key="3">
    <source>
        <dbReference type="PROSITE" id="PS50977"/>
    </source>
</evidence>
<dbReference type="SUPFAM" id="SSF48498">
    <property type="entry name" value="Tetracyclin repressor-like, C-terminal domain"/>
    <property type="match status" value="1"/>
</dbReference>
<name>A0ABS2CIZ5_9MICO</name>
<dbReference type="InterPro" id="IPR009057">
    <property type="entry name" value="Homeodomain-like_sf"/>
</dbReference>
<dbReference type="PANTHER" id="PTHR30055">
    <property type="entry name" value="HTH-TYPE TRANSCRIPTIONAL REGULATOR RUTR"/>
    <property type="match status" value="1"/>
</dbReference>
<keyword evidence="1 2" id="KW-0238">DNA-binding</keyword>
<dbReference type="SUPFAM" id="SSF46689">
    <property type="entry name" value="Homeodomain-like"/>
    <property type="match status" value="1"/>
</dbReference>
<dbReference type="EMBL" id="JAFDVD010000006">
    <property type="protein sequence ID" value="MBM6399745.1"/>
    <property type="molecule type" value="Genomic_DNA"/>
</dbReference>
<dbReference type="Pfam" id="PF19344">
    <property type="entry name" value="TetR_C_32"/>
    <property type="match status" value="1"/>
</dbReference>
<dbReference type="Proteomes" id="UP001430172">
    <property type="component" value="Unassembled WGS sequence"/>
</dbReference>
<evidence type="ECO:0000256" key="1">
    <source>
        <dbReference type="ARBA" id="ARBA00023125"/>
    </source>
</evidence>
<dbReference type="PROSITE" id="PS50977">
    <property type="entry name" value="HTH_TETR_2"/>
    <property type="match status" value="1"/>
</dbReference>
<reference evidence="4" key="1">
    <citation type="submission" date="2021-02" db="EMBL/GenBank/DDBJ databases">
        <title>Phycicoccus sp. MQZ13P-5T, whole genome shotgun sequence.</title>
        <authorList>
            <person name="Tuo L."/>
        </authorList>
    </citation>
    <scope>NUCLEOTIDE SEQUENCE</scope>
    <source>
        <strain evidence="4">MQZ13P-5</strain>
    </source>
</reference>
<evidence type="ECO:0000313" key="4">
    <source>
        <dbReference type="EMBL" id="MBM6399745.1"/>
    </source>
</evidence>
<comment type="caution">
    <text evidence="4">The sequence shown here is derived from an EMBL/GenBank/DDBJ whole genome shotgun (WGS) entry which is preliminary data.</text>
</comment>
<feature type="DNA-binding region" description="H-T-H motif" evidence="2">
    <location>
        <begin position="41"/>
        <end position="60"/>
    </location>
</feature>
<accession>A0ABS2CIZ5</accession>
<dbReference type="RefSeq" id="WP_204130235.1">
    <property type="nucleotide sequence ID" value="NZ_JAFDVD010000006.1"/>
</dbReference>
<dbReference type="Gene3D" id="1.10.357.10">
    <property type="entry name" value="Tetracycline Repressor, domain 2"/>
    <property type="match status" value="1"/>
</dbReference>
<dbReference type="Pfam" id="PF00440">
    <property type="entry name" value="TetR_N"/>
    <property type="match status" value="1"/>
</dbReference>